<feature type="region of interest" description="Disordered" evidence="1">
    <location>
        <begin position="167"/>
        <end position="204"/>
    </location>
</feature>
<feature type="region of interest" description="Disordered" evidence="1">
    <location>
        <begin position="122"/>
        <end position="153"/>
    </location>
</feature>
<organism evidence="2 3">
    <name type="scientific">Triparma strigata</name>
    <dbReference type="NCBI Taxonomy" id="1606541"/>
    <lineage>
        <taxon>Eukaryota</taxon>
        <taxon>Sar</taxon>
        <taxon>Stramenopiles</taxon>
        <taxon>Ochrophyta</taxon>
        <taxon>Bolidophyceae</taxon>
        <taxon>Parmales</taxon>
        <taxon>Triparmaceae</taxon>
        <taxon>Triparma</taxon>
    </lineage>
</organism>
<feature type="compositionally biased region" description="Acidic residues" evidence="1">
    <location>
        <begin position="140"/>
        <end position="152"/>
    </location>
</feature>
<feature type="region of interest" description="Disordered" evidence="1">
    <location>
        <begin position="713"/>
        <end position="757"/>
    </location>
</feature>
<protein>
    <submittedName>
        <fullName evidence="2">Uncharacterized protein</fullName>
    </submittedName>
</protein>
<feature type="compositionally biased region" description="Low complexity" evidence="1">
    <location>
        <begin position="167"/>
        <end position="181"/>
    </location>
</feature>
<dbReference type="AlphaFoldDB" id="A0A9W7BME9"/>
<feature type="compositionally biased region" description="Polar residues" evidence="1">
    <location>
        <begin position="54"/>
        <end position="74"/>
    </location>
</feature>
<evidence type="ECO:0000313" key="2">
    <source>
        <dbReference type="EMBL" id="GMH90585.1"/>
    </source>
</evidence>
<keyword evidence="3" id="KW-1185">Reference proteome</keyword>
<accession>A0A9W7BME9</accession>
<dbReference type="EMBL" id="BRXY01000374">
    <property type="protein sequence ID" value="GMH90585.1"/>
    <property type="molecule type" value="Genomic_DNA"/>
</dbReference>
<comment type="caution">
    <text evidence="2">The sequence shown here is derived from an EMBL/GenBank/DDBJ whole genome shotgun (WGS) entry which is preliminary data.</text>
</comment>
<dbReference type="Proteomes" id="UP001165085">
    <property type="component" value="Unassembled WGS sequence"/>
</dbReference>
<reference evidence="3" key="1">
    <citation type="journal article" date="2023" name="Commun. Biol.">
        <title>Genome analysis of Parmales, the sister group of diatoms, reveals the evolutionary specialization of diatoms from phago-mixotrophs to photoautotrophs.</title>
        <authorList>
            <person name="Ban H."/>
            <person name="Sato S."/>
            <person name="Yoshikawa S."/>
            <person name="Yamada K."/>
            <person name="Nakamura Y."/>
            <person name="Ichinomiya M."/>
            <person name="Sato N."/>
            <person name="Blanc-Mathieu R."/>
            <person name="Endo H."/>
            <person name="Kuwata A."/>
            <person name="Ogata H."/>
        </authorList>
    </citation>
    <scope>NUCLEOTIDE SEQUENCE [LARGE SCALE GENOMIC DNA]</scope>
    <source>
        <strain evidence="3">NIES 3701</strain>
    </source>
</reference>
<sequence length="828" mass="92564">MSISDRKGSNFFWTRVLERSAKYEKMCDMRRKIDGLEDNGSLIELENGSLVERGSTSNYSSVISKTSRPRTTSDLLRRTKNRKRHSEVSDNVGAPFSPGGRSAMTGASRASMRYAEHSMRANSFDGGYEGSVSTLGGPEQEGEEEVFDEEEGQGSIKVIPSISLFRPRSVASSSAGGSAASSRRRARGRPLKKYTPSPRMLSHPAATLAMATQRRRDILSVRDLATSGSLTTLSMAGTGKLLPSSSIKRAAEAEDKEAQDFIYDDDGEEEDLGATMTAQELNEIQENRRFALNQHMGEHKTDVDRNLTPLQKREMRQMMEEARKQDLINRNMSKAELRAEEQRYIGCVKSWLVNVVLHKHMQNFKKHFDSNLEAELERQRRNVAAKKIQETWEAYWAPFRTEKKKRIQVTLMKFSFRLLSRLARARIRIAKRRVLAFYKDFSRQRFAFVMVKFRFNCVKLQRRIRSYGQCTKARLLVLSMLWNKLEPGIKNKVEKELDTAGNGPNSNRWKVKVSLPRFPELSQQINSVTEDTIGLKKTIQKGVNAVSATLPQLLQEAKRKEAKDKLKGKRCNTHLMAADQDVSYKGVVPEADKMDAMKSWLTARRTIHGEYGWQLTRGGSVEAKQLNMHNAAKIISGELDIREHVDYKVNKIDWPTMMMITDKTGMSDFKVVIEESVKIAINRKNNEIQRLVKARLKKELAKQAVKLSELPGGYRYHTDTEEGGGGVGGGSPARGEGGGGIGGGRGKRTTTFGGVGDQKEKNVYSVGAGVSKDVVAGESKSRRNSKRKGNDGSGGGAVKVTTTKAIVKTSVKTSTVILEVPDFNSTKK</sequence>
<gene>
    <name evidence="2" type="ORF">TrST_g4930</name>
</gene>
<feature type="region of interest" description="Disordered" evidence="1">
    <location>
        <begin position="54"/>
        <end position="108"/>
    </location>
</feature>
<proteinExistence type="predicted"/>
<feature type="compositionally biased region" description="Gly residues" evidence="1">
    <location>
        <begin position="723"/>
        <end position="744"/>
    </location>
</feature>
<name>A0A9W7BME9_9STRA</name>
<evidence type="ECO:0000313" key="3">
    <source>
        <dbReference type="Proteomes" id="UP001165085"/>
    </source>
</evidence>
<feature type="region of interest" description="Disordered" evidence="1">
    <location>
        <begin position="774"/>
        <end position="800"/>
    </location>
</feature>
<dbReference type="OrthoDB" id="205598at2759"/>
<evidence type="ECO:0000256" key="1">
    <source>
        <dbReference type="SAM" id="MobiDB-lite"/>
    </source>
</evidence>
<feature type="compositionally biased region" description="Basic residues" evidence="1">
    <location>
        <begin position="182"/>
        <end position="192"/>
    </location>
</feature>